<sequence length="44" mass="4940">MTVVLGKMYGGPFWGKFYLEVCDPVDQARIDAGRAAMDKVKLDF</sequence>
<keyword evidence="2" id="KW-1185">Reference proteome</keyword>
<accession>A0A7W6E7I6</accession>
<organism evidence="1 2">
    <name type="scientific">Sulfitobacter undariae</name>
    <dbReference type="NCBI Taxonomy" id="1563671"/>
    <lineage>
        <taxon>Bacteria</taxon>
        <taxon>Pseudomonadati</taxon>
        <taxon>Pseudomonadota</taxon>
        <taxon>Alphaproteobacteria</taxon>
        <taxon>Rhodobacterales</taxon>
        <taxon>Roseobacteraceae</taxon>
        <taxon>Sulfitobacter</taxon>
    </lineage>
</organism>
<comment type="caution">
    <text evidence="1">The sequence shown here is derived from an EMBL/GenBank/DDBJ whole genome shotgun (WGS) entry which is preliminary data.</text>
</comment>
<dbReference type="EMBL" id="JACIEI010000017">
    <property type="protein sequence ID" value="MBB3995664.1"/>
    <property type="molecule type" value="Genomic_DNA"/>
</dbReference>
<dbReference type="AlphaFoldDB" id="A0A7W6E7I6"/>
<name>A0A7W6E7I6_9RHOB</name>
<reference evidence="1 2" key="1">
    <citation type="submission" date="2020-08" db="EMBL/GenBank/DDBJ databases">
        <title>Genomic Encyclopedia of Type Strains, Phase IV (KMG-IV): sequencing the most valuable type-strain genomes for metagenomic binning, comparative biology and taxonomic classification.</title>
        <authorList>
            <person name="Goeker M."/>
        </authorList>
    </citation>
    <scope>NUCLEOTIDE SEQUENCE [LARGE SCALE GENOMIC DNA]</scope>
    <source>
        <strain evidence="1 2">DSM 102234</strain>
    </source>
</reference>
<evidence type="ECO:0000313" key="1">
    <source>
        <dbReference type="EMBL" id="MBB3995664.1"/>
    </source>
</evidence>
<proteinExistence type="predicted"/>
<evidence type="ECO:0000313" key="2">
    <source>
        <dbReference type="Proteomes" id="UP000530268"/>
    </source>
</evidence>
<dbReference type="Proteomes" id="UP000530268">
    <property type="component" value="Unassembled WGS sequence"/>
</dbReference>
<gene>
    <name evidence="1" type="ORF">GGR95_003326</name>
</gene>
<protein>
    <submittedName>
        <fullName evidence="1">Uncharacterized protein</fullName>
    </submittedName>
</protein>
<dbReference type="RefSeq" id="WP_281395969.1">
    <property type="nucleotide sequence ID" value="NZ_JACIEI010000017.1"/>
</dbReference>